<gene>
    <name evidence="1" type="ORF">PHYBLDRAFT_58426</name>
</gene>
<evidence type="ECO:0000313" key="1">
    <source>
        <dbReference type="EMBL" id="OAD79375.1"/>
    </source>
</evidence>
<keyword evidence="2" id="KW-1185">Reference proteome</keyword>
<name>A0A162YAC6_PHYB8</name>
<sequence>MSLMTICDHKMMFTKIKVEHPDSAYPILKHCMILYSHSTNVQCEKHFNKIQSSIRFAIENAFRLLTAKSILMICCDKTLTIHNMKNPQYMDLLVLIRWMVLNWTKMI</sequence>
<dbReference type="EMBL" id="KV440972">
    <property type="protein sequence ID" value="OAD79375.1"/>
    <property type="molecule type" value="Genomic_DNA"/>
</dbReference>
<dbReference type="InParanoid" id="A0A162YAC6"/>
<evidence type="ECO:0000313" key="2">
    <source>
        <dbReference type="Proteomes" id="UP000077315"/>
    </source>
</evidence>
<dbReference type="VEuPathDB" id="FungiDB:PHYBLDRAFT_58426"/>
<dbReference type="RefSeq" id="XP_018297415.1">
    <property type="nucleotide sequence ID" value="XM_018440322.1"/>
</dbReference>
<protein>
    <submittedName>
        <fullName evidence="1">Uncharacterized protein</fullName>
    </submittedName>
</protein>
<organism evidence="1 2">
    <name type="scientific">Phycomyces blakesleeanus (strain ATCC 8743b / DSM 1359 / FGSC 10004 / NBRC 33097 / NRRL 1555)</name>
    <dbReference type="NCBI Taxonomy" id="763407"/>
    <lineage>
        <taxon>Eukaryota</taxon>
        <taxon>Fungi</taxon>
        <taxon>Fungi incertae sedis</taxon>
        <taxon>Mucoromycota</taxon>
        <taxon>Mucoromycotina</taxon>
        <taxon>Mucoromycetes</taxon>
        <taxon>Mucorales</taxon>
        <taxon>Phycomycetaceae</taxon>
        <taxon>Phycomyces</taxon>
    </lineage>
</organism>
<dbReference type="AlphaFoldDB" id="A0A162YAC6"/>
<accession>A0A162YAC6</accession>
<dbReference type="Proteomes" id="UP000077315">
    <property type="component" value="Unassembled WGS sequence"/>
</dbReference>
<proteinExistence type="predicted"/>
<reference evidence="2" key="1">
    <citation type="submission" date="2015-06" db="EMBL/GenBank/DDBJ databases">
        <title>Expansion of signal transduction pathways in fungi by whole-genome duplication.</title>
        <authorList>
            <consortium name="DOE Joint Genome Institute"/>
            <person name="Corrochano L.M."/>
            <person name="Kuo A."/>
            <person name="Marcet-Houben M."/>
            <person name="Polaino S."/>
            <person name="Salamov A."/>
            <person name="Villalobos J.M."/>
            <person name="Alvarez M.I."/>
            <person name="Avalos J."/>
            <person name="Benito E.P."/>
            <person name="Benoit I."/>
            <person name="Burger G."/>
            <person name="Camino L.P."/>
            <person name="Canovas D."/>
            <person name="Cerda-Olmedo E."/>
            <person name="Cheng J.-F."/>
            <person name="Dominguez A."/>
            <person name="Elias M."/>
            <person name="Eslava A.P."/>
            <person name="Glaser F."/>
            <person name="Grimwood J."/>
            <person name="Gutierrez G."/>
            <person name="Heitman J."/>
            <person name="Henrissat B."/>
            <person name="Iturriaga E.A."/>
            <person name="Lang B.F."/>
            <person name="Lavin J.L."/>
            <person name="Lee S."/>
            <person name="Li W."/>
            <person name="Lindquist E."/>
            <person name="Lopez-Garcia S."/>
            <person name="Luque E.M."/>
            <person name="Marcos A.T."/>
            <person name="Martin J."/>
            <person name="McCluskey K."/>
            <person name="Medina H.R."/>
            <person name="Miralles-Duran A."/>
            <person name="Miyazaki A."/>
            <person name="Munoz-Torres E."/>
            <person name="Oguiza J.A."/>
            <person name="Ohm R."/>
            <person name="Olmedo M."/>
            <person name="Orejas M."/>
            <person name="Ortiz-Castellanos L."/>
            <person name="Pisabarro A.G."/>
            <person name="Rodriguez-Romero J."/>
            <person name="Ruiz-Herrera J."/>
            <person name="Ruiz-Vazquez R."/>
            <person name="Sanz C."/>
            <person name="Schackwitz W."/>
            <person name="Schmutz J."/>
            <person name="Shahriari M."/>
            <person name="Shelest E."/>
            <person name="Silva-Franco F."/>
            <person name="Soanes D."/>
            <person name="Syed K."/>
            <person name="Tagua V.G."/>
            <person name="Talbot N.J."/>
            <person name="Thon M."/>
            <person name="De vries R.P."/>
            <person name="Wiebenga A."/>
            <person name="Yadav J.S."/>
            <person name="Braun E.L."/>
            <person name="Baker S."/>
            <person name="Garre V."/>
            <person name="Horwitz B."/>
            <person name="Torres-Martinez S."/>
            <person name="Idnurm A."/>
            <person name="Herrera-Estrella A."/>
            <person name="Gabaldon T."/>
            <person name="Grigoriev I.V."/>
        </authorList>
    </citation>
    <scope>NUCLEOTIDE SEQUENCE [LARGE SCALE GENOMIC DNA]</scope>
    <source>
        <strain evidence="2">NRRL 1555(-)</strain>
    </source>
</reference>
<dbReference type="GeneID" id="29001228"/>